<dbReference type="AlphaFoldDB" id="A0A8S4QMI8"/>
<keyword evidence="2" id="KW-1185">Reference proteome</keyword>
<dbReference type="OrthoDB" id="7510900at2759"/>
<protein>
    <submittedName>
        <fullName evidence="1">Jg22400 protein</fullName>
    </submittedName>
</protein>
<name>A0A8S4QMI8_9NEOP</name>
<dbReference type="EMBL" id="CAKXAJ010010615">
    <property type="protein sequence ID" value="CAH2211517.1"/>
    <property type="molecule type" value="Genomic_DNA"/>
</dbReference>
<proteinExistence type="predicted"/>
<dbReference type="Proteomes" id="UP000838756">
    <property type="component" value="Unassembled WGS sequence"/>
</dbReference>
<accession>A0A8S4QMI8</accession>
<organism evidence="1 2">
    <name type="scientific">Pararge aegeria aegeria</name>
    <dbReference type="NCBI Taxonomy" id="348720"/>
    <lineage>
        <taxon>Eukaryota</taxon>
        <taxon>Metazoa</taxon>
        <taxon>Ecdysozoa</taxon>
        <taxon>Arthropoda</taxon>
        <taxon>Hexapoda</taxon>
        <taxon>Insecta</taxon>
        <taxon>Pterygota</taxon>
        <taxon>Neoptera</taxon>
        <taxon>Endopterygota</taxon>
        <taxon>Lepidoptera</taxon>
        <taxon>Glossata</taxon>
        <taxon>Ditrysia</taxon>
        <taxon>Papilionoidea</taxon>
        <taxon>Nymphalidae</taxon>
        <taxon>Satyrinae</taxon>
        <taxon>Satyrini</taxon>
        <taxon>Parargina</taxon>
        <taxon>Pararge</taxon>
    </lineage>
</organism>
<sequence>MGYSESEGSKSLGNALRSGGRECQGAMLRMCGCTEASARANMVRARRVMNLSRSSIRKSLPMIEFLTYRGALVSFLRASDCWALKIFLFVSLASANHAGAAYVRMVCR</sequence>
<comment type="caution">
    <text evidence="1">The sequence shown here is derived from an EMBL/GenBank/DDBJ whole genome shotgun (WGS) entry which is preliminary data.</text>
</comment>
<reference evidence="1" key="1">
    <citation type="submission" date="2022-03" db="EMBL/GenBank/DDBJ databases">
        <authorList>
            <person name="Lindestad O."/>
        </authorList>
    </citation>
    <scope>NUCLEOTIDE SEQUENCE</scope>
</reference>
<evidence type="ECO:0000313" key="2">
    <source>
        <dbReference type="Proteomes" id="UP000838756"/>
    </source>
</evidence>
<evidence type="ECO:0000313" key="1">
    <source>
        <dbReference type="EMBL" id="CAH2211517.1"/>
    </source>
</evidence>
<gene>
    <name evidence="1" type="primary">jg22400</name>
    <name evidence="1" type="ORF">PAEG_LOCUS3332</name>
</gene>